<feature type="region of interest" description="Disordered" evidence="1">
    <location>
        <begin position="39"/>
        <end position="59"/>
    </location>
</feature>
<gene>
    <name evidence="2" type="ORF">H6D15_02680</name>
</gene>
<evidence type="ECO:0000313" key="2">
    <source>
        <dbReference type="EMBL" id="MBM6856518.1"/>
    </source>
</evidence>
<evidence type="ECO:0000256" key="1">
    <source>
        <dbReference type="SAM" id="MobiDB-lite"/>
    </source>
</evidence>
<proteinExistence type="predicted"/>
<reference evidence="2 3" key="1">
    <citation type="journal article" date="2021" name="Sci. Rep.">
        <title>The distribution of antibiotic resistance genes in chicken gut microbiota commensals.</title>
        <authorList>
            <person name="Juricova H."/>
            <person name="Matiasovicova J."/>
            <person name="Kubasova T."/>
            <person name="Cejkova D."/>
            <person name="Rychlik I."/>
        </authorList>
    </citation>
    <scope>NUCLEOTIDE SEQUENCE [LARGE SCALE GENOMIC DNA]</scope>
    <source>
        <strain evidence="2 3">An421</strain>
    </source>
</reference>
<dbReference type="AlphaFoldDB" id="A0AA41D6E9"/>
<evidence type="ECO:0000313" key="3">
    <source>
        <dbReference type="Proteomes" id="UP000698924"/>
    </source>
</evidence>
<accession>A0AA41D6E9</accession>
<dbReference type="EMBL" id="JACJMO010000002">
    <property type="protein sequence ID" value="MBM6856518.1"/>
    <property type="molecule type" value="Genomic_DNA"/>
</dbReference>
<dbReference type="RefSeq" id="WP_204971005.1">
    <property type="nucleotide sequence ID" value="NZ_JAAZTS010000002.1"/>
</dbReference>
<protein>
    <submittedName>
        <fullName evidence="2">Uncharacterized protein</fullName>
    </submittedName>
</protein>
<organism evidence="2 3">
    <name type="scientific">Caecibacteroides pullorum</name>
    <dbReference type="NCBI Taxonomy" id="2725562"/>
    <lineage>
        <taxon>Bacteria</taxon>
        <taxon>Pseudomonadati</taxon>
        <taxon>Bacteroidota</taxon>
        <taxon>Bacteroidia</taxon>
        <taxon>Bacteroidales</taxon>
        <taxon>Bacteroidaceae</taxon>
        <taxon>Caecibacteroides</taxon>
    </lineage>
</organism>
<keyword evidence="3" id="KW-1185">Reference proteome</keyword>
<name>A0AA41D6E9_9BACT</name>
<sequence>MSKEAKKYIARHKVTVGGKWMVPLMRANEAAEIAFEEGRLSTASDKKEENTCEKRKEAE</sequence>
<comment type="caution">
    <text evidence="2">The sequence shown here is derived from an EMBL/GenBank/DDBJ whole genome shotgun (WGS) entry which is preliminary data.</text>
</comment>
<dbReference type="Proteomes" id="UP000698924">
    <property type="component" value="Unassembled WGS sequence"/>
</dbReference>